<dbReference type="GO" id="GO:0045277">
    <property type="term" value="C:respiratory chain complex IV"/>
    <property type="evidence" value="ECO:0007669"/>
    <property type="project" value="InterPro"/>
</dbReference>
<evidence type="ECO:0000256" key="2">
    <source>
        <dbReference type="ARBA" id="ARBA00004673"/>
    </source>
</evidence>
<dbReference type="InterPro" id="IPR013288">
    <property type="entry name" value="Cyt_c_oxidase_su4"/>
</dbReference>
<keyword evidence="4 9" id="KW-0812">Transmembrane</keyword>
<organism evidence="10 11">
    <name type="scientific">Petromyzon marinus</name>
    <name type="common">Sea lamprey</name>
    <dbReference type="NCBI Taxonomy" id="7757"/>
    <lineage>
        <taxon>Eukaryota</taxon>
        <taxon>Metazoa</taxon>
        <taxon>Chordata</taxon>
        <taxon>Craniata</taxon>
        <taxon>Vertebrata</taxon>
        <taxon>Cyclostomata</taxon>
        <taxon>Hyperoartia</taxon>
        <taxon>Petromyzontiformes</taxon>
        <taxon>Petromyzontidae</taxon>
        <taxon>Petromyzon</taxon>
    </lineage>
</organism>
<dbReference type="PANTHER" id="PTHR10707">
    <property type="entry name" value="CYTOCHROME C OXIDASE SUBUNIT IV"/>
    <property type="match status" value="1"/>
</dbReference>
<evidence type="ECO:0000256" key="7">
    <source>
        <dbReference type="ARBA" id="ARBA00023128"/>
    </source>
</evidence>
<dbReference type="Proteomes" id="UP001318040">
    <property type="component" value="Chromosome 54"/>
</dbReference>
<name>A0AAJ7XDL8_PETMA</name>
<dbReference type="FunFam" id="1.10.442.10:FF:000001">
    <property type="entry name" value="Cytochrome c oxidase subunit 4 isoform 1"/>
    <property type="match status" value="1"/>
</dbReference>
<dbReference type="KEGG" id="pmrn:116954176"/>
<dbReference type="GO" id="GO:0005743">
    <property type="term" value="C:mitochondrial inner membrane"/>
    <property type="evidence" value="ECO:0007669"/>
    <property type="project" value="UniProtKB-SubCell"/>
</dbReference>
<comment type="pathway">
    <text evidence="2 9">Energy metabolism; oxidative phosphorylation.</text>
</comment>
<dbReference type="Gene3D" id="1.10.442.10">
    <property type="entry name" value="Cytochrome c oxidase subunit IV"/>
    <property type="match status" value="1"/>
</dbReference>
<evidence type="ECO:0000256" key="5">
    <source>
        <dbReference type="ARBA" id="ARBA00022792"/>
    </source>
</evidence>
<evidence type="ECO:0000256" key="6">
    <source>
        <dbReference type="ARBA" id="ARBA00022989"/>
    </source>
</evidence>
<dbReference type="CTD" id="1327"/>
<dbReference type="AlphaFoldDB" id="A0AAJ7XDL8"/>
<dbReference type="PRINTS" id="PR01873">
    <property type="entry name" value="CYTCOXIDASE4"/>
</dbReference>
<sequence length="169" mass="19595">MLAARMLSLMGRRTLATTAARHGHAVVAKPEEWSLPQYTDRTDVPLPDIPYVRDLASHQLALKEKEKGPWTALSQAEKLALYRIMFNKTYAEMDQPSHEWKTVLGAVFFFFGLTGLLIIWQRHFVFGPVPHTLSEEWVAMSTKRMLDMRVNPVEGFSSKWDYEKNEWKK</sequence>
<dbReference type="SUPFAM" id="SSF81406">
    <property type="entry name" value="Mitochondrial cytochrome c oxidase subunit IV"/>
    <property type="match status" value="1"/>
</dbReference>
<dbReference type="InterPro" id="IPR036639">
    <property type="entry name" value="Cyt_c_oxidase_su4_sf"/>
</dbReference>
<evidence type="ECO:0000313" key="11">
    <source>
        <dbReference type="RefSeq" id="XP_032830556.1"/>
    </source>
</evidence>
<dbReference type="CDD" id="cd00922">
    <property type="entry name" value="Cyt_c_Oxidase_IV"/>
    <property type="match status" value="1"/>
</dbReference>
<proteinExistence type="inferred from homology"/>
<dbReference type="Pfam" id="PF02936">
    <property type="entry name" value="COX4"/>
    <property type="match status" value="1"/>
</dbReference>
<reference evidence="11" key="1">
    <citation type="submission" date="2025-08" db="UniProtKB">
        <authorList>
            <consortium name="RefSeq"/>
        </authorList>
    </citation>
    <scope>IDENTIFICATION</scope>
    <source>
        <tissue evidence="11">Sperm</tissue>
    </source>
</reference>
<evidence type="ECO:0000256" key="4">
    <source>
        <dbReference type="ARBA" id="ARBA00022692"/>
    </source>
</evidence>
<dbReference type="PANTHER" id="PTHR10707:SF16">
    <property type="entry name" value="CYTOCHROME C OXIDASE SUBUNIT 4"/>
    <property type="match status" value="1"/>
</dbReference>
<keyword evidence="5 9" id="KW-0999">Mitochondrion inner membrane</keyword>
<evidence type="ECO:0000256" key="1">
    <source>
        <dbReference type="ARBA" id="ARBA00004434"/>
    </source>
</evidence>
<dbReference type="RefSeq" id="XP_032830556.1">
    <property type="nucleotide sequence ID" value="XM_032974665.1"/>
</dbReference>
<dbReference type="InterPro" id="IPR004203">
    <property type="entry name" value="Cyt_c_oxidase_su4_fam"/>
</dbReference>
<evidence type="ECO:0000256" key="3">
    <source>
        <dbReference type="ARBA" id="ARBA00008135"/>
    </source>
</evidence>
<evidence type="ECO:0000256" key="8">
    <source>
        <dbReference type="ARBA" id="ARBA00023136"/>
    </source>
</evidence>
<evidence type="ECO:0000256" key="9">
    <source>
        <dbReference type="RuleBase" id="RU367145"/>
    </source>
</evidence>
<keyword evidence="6 9" id="KW-1133">Transmembrane helix</keyword>
<keyword evidence="7 9" id="KW-0496">Mitochondrion</keyword>
<accession>A0AAJ7XDL8</accession>
<comment type="subcellular location">
    <subcellularLocation>
        <location evidence="1 9">Mitochondrion inner membrane</location>
        <topology evidence="1 9">Single-pass membrane protein</topology>
    </subcellularLocation>
</comment>
<protein>
    <recommendedName>
        <fullName evidence="9">Cytochrome c oxidase subunit 4</fullName>
    </recommendedName>
</protein>
<dbReference type="GeneID" id="116954176"/>
<keyword evidence="10" id="KW-1185">Reference proteome</keyword>
<keyword evidence="8 9" id="KW-0472">Membrane</keyword>
<feature type="transmembrane region" description="Helical" evidence="9">
    <location>
        <begin position="102"/>
        <end position="120"/>
    </location>
</feature>
<comment type="similarity">
    <text evidence="3 9">Belongs to the cytochrome c oxidase IV family.</text>
</comment>
<comment type="subunit">
    <text evidence="9">Component of the cytochrome c oxidase (complex IV, CIV), a multisubunit enzyme composed of 14 subunits.</text>
</comment>
<evidence type="ECO:0000313" key="10">
    <source>
        <dbReference type="Proteomes" id="UP001318040"/>
    </source>
</evidence>
<comment type="function">
    <text evidence="9">Component of the cytochrome c oxidase, the last enzyme in the mitochondrial electron transport chain which drives oxidative phosphorylation.</text>
</comment>
<dbReference type="GO" id="GO:0006123">
    <property type="term" value="P:mitochondrial electron transport, cytochrome c to oxygen"/>
    <property type="evidence" value="ECO:0007669"/>
    <property type="project" value="InterPro"/>
</dbReference>
<gene>
    <name evidence="11" type="primary">LOC116954176</name>
</gene>